<feature type="region of interest" description="Disordered" evidence="1">
    <location>
        <begin position="231"/>
        <end position="254"/>
    </location>
</feature>
<gene>
    <name evidence="2" type="ORF">ORAREDHAP_LOCUS40206</name>
</gene>
<name>A0A6J5XWX8_PRUAR</name>
<sequence length="254" mass="28172">MNPTRSSLDYSKFKTLPCYFSTNAYGTPRTIVDGVQFDDFFQAIEVAVAENVDADIGPNLQYENLNIGCNLHDENQYYALNFQDENVHIGLNLHDENMDIATNLQNENLESTAGLNLYIGLNLEDVNADICPNLQDENMDIAPNLQDENVEDERLDPGAPTSIYASLDIGMNMQNENLEDEELDHGASPSHASPSATITEDRHRKTLQTIEVNINDYGTRPLKRSIGDAAAYSNKKKLKIDGDATADGGKKKLN</sequence>
<accession>A0A6J5XWX8</accession>
<dbReference type="OrthoDB" id="1175612at2759"/>
<dbReference type="AlphaFoldDB" id="A0A6J5XWX8"/>
<proteinExistence type="predicted"/>
<evidence type="ECO:0000313" key="3">
    <source>
        <dbReference type="Proteomes" id="UP000507245"/>
    </source>
</evidence>
<feature type="compositionally biased region" description="Low complexity" evidence="1">
    <location>
        <begin position="187"/>
        <end position="196"/>
    </location>
</feature>
<evidence type="ECO:0000256" key="1">
    <source>
        <dbReference type="SAM" id="MobiDB-lite"/>
    </source>
</evidence>
<dbReference type="Proteomes" id="UP000507245">
    <property type="component" value="Unassembled WGS sequence"/>
</dbReference>
<keyword evidence="3" id="KW-1185">Reference proteome</keyword>
<organism evidence="2 3">
    <name type="scientific">Prunus armeniaca</name>
    <name type="common">Apricot</name>
    <name type="synonym">Armeniaca vulgaris</name>
    <dbReference type="NCBI Taxonomy" id="36596"/>
    <lineage>
        <taxon>Eukaryota</taxon>
        <taxon>Viridiplantae</taxon>
        <taxon>Streptophyta</taxon>
        <taxon>Embryophyta</taxon>
        <taxon>Tracheophyta</taxon>
        <taxon>Spermatophyta</taxon>
        <taxon>Magnoliopsida</taxon>
        <taxon>eudicotyledons</taxon>
        <taxon>Gunneridae</taxon>
        <taxon>Pentapetalae</taxon>
        <taxon>rosids</taxon>
        <taxon>fabids</taxon>
        <taxon>Rosales</taxon>
        <taxon>Rosaceae</taxon>
        <taxon>Amygdaloideae</taxon>
        <taxon>Amygdaleae</taxon>
        <taxon>Prunus</taxon>
    </lineage>
</organism>
<feature type="region of interest" description="Disordered" evidence="1">
    <location>
        <begin position="181"/>
        <end position="204"/>
    </location>
</feature>
<reference evidence="3" key="1">
    <citation type="journal article" date="2020" name="Genome Biol.">
        <title>Gamete binning: chromosome-level and haplotype-resolved genome assembly enabled by high-throughput single-cell sequencing of gamete genomes.</title>
        <authorList>
            <person name="Campoy J.A."/>
            <person name="Sun H."/>
            <person name="Goel M."/>
            <person name="Jiao W.-B."/>
            <person name="Folz-Donahue K."/>
            <person name="Wang N."/>
            <person name="Rubio M."/>
            <person name="Liu C."/>
            <person name="Kukat C."/>
            <person name="Ruiz D."/>
            <person name="Huettel B."/>
            <person name="Schneeberger K."/>
        </authorList>
    </citation>
    <scope>NUCLEOTIDE SEQUENCE [LARGE SCALE GENOMIC DNA]</scope>
    <source>
        <strain evidence="3">cv. Rojo Pasion</strain>
    </source>
</reference>
<protein>
    <submittedName>
        <fullName evidence="2">Uncharacterized protein</fullName>
    </submittedName>
</protein>
<evidence type="ECO:0000313" key="2">
    <source>
        <dbReference type="EMBL" id="CAB4315494.1"/>
    </source>
</evidence>
<dbReference type="EMBL" id="CAEKKB010000006">
    <property type="protein sequence ID" value="CAB4315494.1"/>
    <property type="molecule type" value="Genomic_DNA"/>
</dbReference>